<keyword evidence="2" id="KW-0813">Transport</keyword>
<evidence type="ECO:0000256" key="5">
    <source>
        <dbReference type="ARBA" id="ARBA00023251"/>
    </source>
</evidence>
<evidence type="ECO:0000313" key="9">
    <source>
        <dbReference type="Proteomes" id="UP000198976"/>
    </source>
</evidence>
<dbReference type="Pfam" id="PF00005">
    <property type="entry name" value="ABC_tran"/>
    <property type="match status" value="1"/>
</dbReference>
<dbReference type="CDD" id="cd03230">
    <property type="entry name" value="ABC_DR_subfamily_A"/>
    <property type="match status" value="1"/>
</dbReference>
<accession>A0ABY0VB77</accession>
<dbReference type="InterPro" id="IPR003439">
    <property type="entry name" value="ABC_transporter-like_ATP-bd"/>
</dbReference>
<protein>
    <submittedName>
        <fullName evidence="8">ABC-2 type transport system ATP-binding protein</fullName>
    </submittedName>
</protein>
<dbReference type="InterPro" id="IPR050763">
    <property type="entry name" value="ABC_transporter_ATP-binding"/>
</dbReference>
<dbReference type="Gene3D" id="3.40.50.300">
    <property type="entry name" value="P-loop containing nucleotide triphosphate hydrolases"/>
    <property type="match status" value="1"/>
</dbReference>
<dbReference type="Proteomes" id="UP000198976">
    <property type="component" value="Chromosome I"/>
</dbReference>
<sequence>MNTDEIATTRGSTVRSENAHTAQTSSQASSAAPTRAPQSAPPAIDLVDIHRSFGQVHAVDGVTLCVEQGELVALLGRNGAGKTTLIDIALGLGHQDSGTARLFGMAPHDAIKRGLIGVIQQTGGLPPEPSVRETVSTLASAYVDPAPVDEVLELAGITDLATRKIGKCSGGEQQRVRLAIALLSRPRLLIMDEPTAGMDVDSRMQFWQTMEKLTTGGLTVVFATHYLSEVEAVAHRIIIMNRGHVVTDESSRTLLNTERAHIRATVSEEHRDALVNEITALPGADKWTYEFDDGQIAIDGEKLEPAALAVLNTAGIKDFQMKRTSLDEMFTRLTGANTEESDS</sequence>
<keyword evidence="9" id="KW-1185">Reference proteome</keyword>
<dbReference type="SMART" id="SM00382">
    <property type="entry name" value="AAA"/>
    <property type="match status" value="1"/>
</dbReference>
<dbReference type="InterPro" id="IPR017871">
    <property type="entry name" value="ABC_transporter-like_CS"/>
</dbReference>
<evidence type="ECO:0000313" key="8">
    <source>
        <dbReference type="EMBL" id="SDU05461.1"/>
    </source>
</evidence>
<feature type="region of interest" description="Disordered" evidence="6">
    <location>
        <begin position="1"/>
        <end position="41"/>
    </location>
</feature>
<name>A0ABY0VB77_9ACTO</name>
<dbReference type="EMBL" id="LT629792">
    <property type="protein sequence ID" value="SDU05461.1"/>
    <property type="molecule type" value="Genomic_DNA"/>
</dbReference>
<organism evidence="8 9">
    <name type="scientific">Schaalia radingae</name>
    <dbReference type="NCBI Taxonomy" id="131110"/>
    <lineage>
        <taxon>Bacteria</taxon>
        <taxon>Bacillati</taxon>
        <taxon>Actinomycetota</taxon>
        <taxon>Actinomycetes</taxon>
        <taxon>Actinomycetales</taxon>
        <taxon>Actinomycetaceae</taxon>
        <taxon>Schaalia</taxon>
    </lineage>
</organism>
<dbReference type="PROSITE" id="PS00211">
    <property type="entry name" value="ABC_TRANSPORTER_1"/>
    <property type="match status" value="1"/>
</dbReference>
<evidence type="ECO:0000256" key="3">
    <source>
        <dbReference type="ARBA" id="ARBA00022741"/>
    </source>
</evidence>
<evidence type="ECO:0000256" key="1">
    <source>
        <dbReference type="ARBA" id="ARBA00004202"/>
    </source>
</evidence>
<gene>
    <name evidence="8" type="ORF">SAMN04489714_1883</name>
</gene>
<feature type="domain" description="ABC transporter" evidence="7">
    <location>
        <begin position="44"/>
        <end position="267"/>
    </location>
</feature>
<reference evidence="8 9" key="1">
    <citation type="submission" date="2016-10" db="EMBL/GenBank/DDBJ databases">
        <authorList>
            <person name="Varghese N."/>
            <person name="Submissions S."/>
        </authorList>
    </citation>
    <scope>NUCLEOTIDE SEQUENCE [LARGE SCALE GENOMIC DNA]</scope>
    <source>
        <strain evidence="8 9">DSM 9169</strain>
    </source>
</reference>
<proteinExistence type="predicted"/>
<feature type="compositionally biased region" description="Low complexity" evidence="6">
    <location>
        <begin position="21"/>
        <end position="41"/>
    </location>
</feature>
<dbReference type="PANTHER" id="PTHR42711:SF17">
    <property type="entry name" value="ABC TRANSPORTER ATP-BINDING PROTEIN"/>
    <property type="match status" value="1"/>
</dbReference>
<dbReference type="SUPFAM" id="SSF52540">
    <property type="entry name" value="P-loop containing nucleoside triphosphate hydrolases"/>
    <property type="match status" value="1"/>
</dbReference>
<dbReference type="PROSITE" id="PS50893">
    <property type="entry name" value="ABC_TRANSPORTER_2"/>
    <property type="match status" value="1"/>
</dbReference>
<keyword evidence="3" id="KW-0547">Nucleotide-binding</keyword>
<feature type="compositionally biased region" description="Polar residues" evidence="6">
    <location>
        <begin position="1"/>
        <end position="20"/>
    </location>
</feature>
<dbReference type="GO" id="GO:0005524">
    <property type="term" value="F:ATP binding"/>
    <property type="evidence" value="ECO:0007669"/>
    <property type="project" value="UniProtKB-KW"/>
</dbReference>
<dbReference type="RefSeq" id="WP_092648877.1">
    <property type="nucleotide sequence ID" value="NZ_LT629792.1"/>
</dbReference>
<evidence type="ECO:0000259" key="7">
    <source>
        <dbReference type="PROSITE" id="PS50893"/>
    </source>
</evidence>
<dbReference type="PANTHER" id="PTHR42711">
    <property type="entry name" value="ABC TRANSPORTER ATP-BINDING PROTEIN"/>
    <property type="match status" value="1"/>
</dbReference>
<evidence type="ECO:0000256" key="2">
    <source>
        <dbReference type="ARBA" id="ARBA00022448"/>
    </source>
</evidence>
<evidence type="ECO:0000256" key="4">
    <source>
        <dbReference type="ARBA" id="ARBA00022840"/>
    </source>
</evidence>
<keyword evidence="4 8" id="KW-0067">ATP-binding</keyword>
<keyword evidence="5" id="KW-0046">Antibiotic resistance</keyword>
<evidence type="ECO:0000256" key="6">
    <source>
        <dbReference type="SAM" id="MobiDB-lite"/>
    </source>
</evidence>
<dbReference type="InterPro" id="IPR003593">
    <property type="entry name" value="AAA+_ATPase"/>
</dbReference>
<dbReference type="InterPro" id="IPR027417">
    <property type="entry name" value="P-loop_NTPase"/>
</dbReference>
<comment type="subcellular location">
    <subcellularLocation>
        <location evidence="1">Cell membrane</location>
        <topology evidence="1">Peripheral membrane protein</topology>
    </subcellularLocation>
</comment>